<accession>A0A8J4PWF7</accession>
<evidence type="ECO:0000256" key="1">
    <source>
        <dbReference type="ARBA" id="ARBA00001964"/>
    </source>
</evidence>
<dbReference type="GO" id="GO:0030976">
    <property type="term" value="F:thiamine pyrophosphate binding"/>
    <property type="evidence" value="ECO:0007669"/>
    <property type="project" value="InterPro"/>
</dbReference>
<organism evidence="6 7">
    <name type="scientific">Polysphondylium violaceum</name>
    <dbReference type="NCBI Taxonomy" id="133409"/>
    <lineage>
        <taxon>Eukaryota</taxon>
        <taxon>Amoebozoa</taxon>
        <taxon>Evosea</taxon>
        <taxon>Eumycetozoa</taxon>
        <taxon>Dictyostelia</taxon>
        <taxon>Dictyosteliales</taxon>
        <taxon>Dictyosteliaceae</taxon>
        <taxon>Polysphondylium</taxon>
    </lineage>
</organism>
<dbReference type="Proteomes" id="UP000695562">
    <property type="component" value="Unassembled WGS sequence"/>
</dbReference>
<dbReference type="Pfam" id="PF02779">
    <property type="entry name" value="Transket_pyr"/>
    <property type="match status" value="1"/>
</dbReference>
<dbReference type="InterPro" id="IPR029061">
    <property type="entry name" value="THDP-binding"/>
</dbReference>
<feature type="domain" description="Transketolase-like pyrimidine-binding" evidence="5">
    <location>
        <begin position="541"/>
        <end position="747"/>
    </location>
</feature>
<evidence type="ECO:0000256" key="3">
    <source>
        <dbReference type="ARBA" id="ARBA00023002"/>
    </source>
</evidence>
<evidence type="ECO:0000259" key="5">
    <source>
        <dbReference type="SMART" id="SM00861"/>
    </source>
</evidence>
<dbReference type="InterPro" id="IPR031717">
    <property type="entry name" value="ODO-1/KGD_C"/>
</dbReference>
<comment type="similarity">
    <text evidence="2">Belongs to the alpha-ketoglutarate dehydrogenase family.</text>
</comment>
<dbReference type="NCBIfam" id="NF006914">
    <property type="entry name" value="PRK09404.1"/>
    <property type="match status" value="1"/>
</dbReference>
<dbReference type="PIRSF" id="PIRSF000157">
    <property type="entry name" value="Oxoglu_dh_E1"/>
    <property type="match status" value="1"/>
</dbReference>
<dbReference type="Pfam" id="PF16870">
    <property type="entry name" value="OxoGdeHyase_C"/>
    <property type="match status" value="1"/>
</dbReference>
<evidence type="ECO:0000313" key="7">
    <source>
        <dbReference type="Proteomes" id="UP000695562"/>
    </source>
</evidence>
<reference evidence="6" key="1">
    <citation type="submission" date="2020-01" db="EMBL/GenBank/DDBJ databases">
        <title>Development of genomics and gene disruption for Polysphondylium violaceum indicates a role for the polyketide synthase stlB in stalk morphogenesis.</title>
        <authorList>
            <person name="Narita B."/>
            <person name="Kawabe Y."/>
            <person name="Kin K."/>
            <person name="Saito T."/>
            <person name="Gibbs R."/>
            <person name="Kuspa A."/>
            <person name="Muzny D."/>
            <person name="Queller D."/>
            <person name="Richards S."/>
            <person name="Strassman J."/>
            <person name="Sucgang R."/>
            <person name="Worley K."/>
            <person name="Schaap P."/>
        </authorList>
    </citation>
    <scope>NUCLEOTIDE SEQUENCE</scope>
    <source>
        <strain evidence="6">QSvi11</strain>
    </source>
</reference>
<dbReference type="SUPFAM" id="SSF52518">
    <property type="entry name" value="Thiamin diphosphate-binding fold (THDP-binding)"/>
    <property type="match status" value="2"/>
</dbReference>
<proteinExistence type="inferred from homology"/>
<name>A0A8J4PWF7_9MYCE</name>
<keyword evidence="3" id="KW-0560">Oxidoreductase</keyword>
<gene>
    <name evidence="6" type="ORF">CYY_003407</name>
</gene>
<evidence type="ECO:0000256" key="2">
    <source>
        <dbReference type="ARBA" id="ARBA00006936"/>
    </source>
</evidence>
<dbReference type="AlphaFoldDB" id="A0A8J4PWF7"/>
<comment type="caution">
    <text evidence="6">The sequence shown here is derived from an EMBL/GenBank/DDBJ whole genome shotgun (WGS) entry which is preliminary data.</text>
</comment>
<dbReference type="CDD" id="cd02016">
    <property type="entry name" value="TPP_E1_OGDC_like"/>
    <property type="match status" value="1"/>
</dbReference>
<dbReference type="Gene3D" id="3.40.50.970">
    <property type="match status" value="1"/>
</dbReference>
<sequence>MIGLRSLINKSTNGVRLYSSSSSSNAVTSINVSRLVNGYRVHGHLCANIDPLARMERIRSKMLSPEQYELSVDTKIDSIKSPIQIPSHIKLNTLSDLVGYLEKSYCNDVTAQFDHVESVEEKEWLYENFEKIQHQTLDKEQRVSILKNLIKSEVFDHFMQKKFPTFKRYGLEGNESMMIACEAIFKQSAANNLKNVVIGMPHRGRLNLLVQMCKYPAKDLFWKVKGNSELAPGVLGLGDVVSHIGVSSDLEYNGNKVHVSLIHNPSHLEAVDPVALGKTRAKQFYEQSQGGKDSLCLMLHGDAAVAGQGVVTESLQLSQLGGFTVGGCVHVIVNNQLGFTTIPVNGRSTRYSSDVGKFVGCPIIVVNSQSPEQVEKVSKFAVEYRQRFNKDIIIDLIGWRKYGHNEVDEPAFTQPTMYNNIRKKLSIPQAYAAQLSQEGLFSAEQLSEFTTAEQQKLEEQLRLSAPDTFEYGPMDQLEGKWKGFVQNHTIQNDIDTGYDTNELIQIAKDSVKIPEDFNIHQRLARSFSAARLDKLNKSSQVDWATAESLAVGSLMKQGYNVRISGQDVGRGTFSQRHFNLHEQNSDKIYQPLNNMGAKGKLEVVNSNLSEFAVLCYEYGYSLESPNTLPIWEAQFGDFVNGAQIAIDQFVVSGEAKWLRQSGLTILLPHGYDGAGPEHSSCRIERFLQLSDTEAVNVRDNNLTNTETNFYFINPSTPANYFHALRRQMVRNYRKPLIVAGPKVLLRHPACYSSVQELSSGNSFQPVLSDPETVSNPDAIEKVIFCSGKIYYDLVEERKNKSITDTAIVRLEQLAPFPYEQVETELNRYANASKFAWVQEEQQNAGAWSFVEPRFKQRWSRTQSLSYIGRGPLAASATGISAIHKQEASSIIKNAFEF</sequence>
<dbReference type="Gene3D" id="3.40.50.11610">
    <property type="entry name" value="Multifunctional 2-oxoglutarate metabolism enzyme, C-terminal domain"/>
    <property type="match status" value="1"/>
</dbReference>
<dbReference type="PANTHER" id="PTHR23152:SF4">
    <property type="entry name" value="2-OXOADIPATE DEHYDROGENASE COMPLEX COMPONENT E1"/>
    <property type="match status" value="1"/>
</dbReference>
<dbReference type="InterPro" id="IPR001017">
    <property type="entry name" value="DH_E1"/>
</dbReference>
<protein>
    <recommendedName>
        <fullName evidence="5">Transketolase-like pyrimidine-binding domain-containing protein</fullName>
    </recommendedName>
</protein>
<dbReference type="SMART" id="SM00861">
    <property type="entry name" value="Transket_pyr"/>
    <property type="match status" value="1"/>
</dbReference>
<dbReference type="OrthoDB" id="413077at2759"/>
<keyword evidence="4" id="KW-0786">Thiamine pyrophosphate</keyword>
<dbReference type="InterPro" id="IPR042179">
    <property type="entry name" value="KGD_C_sf"/>
</dbReference>
<dbReference type="GO" id="GO:0016624">
    <property type="term" value="F:oxidoreductase activity, acting on the aldehyde or oxo group of donors, disulfide as acceptor"/>
    <property type="evidence" value="ECO:0007669"/>
    <property type="project" value="InterPro"/>
</dbReference>
<dbReference type="Gene3D" id="3.40.50.12470">
    <property type="match status" value="1"/>
</dbReference>
<dbReference type="EMBL" id="AJWJ01000106">
    <property type="protein sequence ID" value="KAF2075278.1"/>
    <property type="molecule type" value="Genomic_DNA"/>
</dbReference>
<evidence type="ECO:0000313" key="6">
    <source>
        <dbReference type="EMBL" id="KAF2075278.1"/>
    </source>
</evidence>
<dbReference type="Pfam" id="PF00676">
    <property type="entry name" value="E1_dh"/>
    <property type="match status" value="1"/>
</dbReference>
<dbReference type="Gene3D" id="1.10.287.1150">
    <property type="entry name" value="TPP helical domain"/>
    <property type="match status" value="1"/>
</dbReference>
<dbReference type="NCBIfam" id="NF008907">
    <property type="entry name" value="PRK12270.1"/>
    <property type="match status" value="1"/>
</dbReference>
<dbReference type="PANTHER" id="PTHR23152">
    <property type="entry name" value="2-OXOGLUTARATE DEHYDROGENASE"/>
    <property type="match status" value="1"/>
</dbReference>
<dbReference type="InterPro" id="IPR011603">
    <property type="entry name" value="2oxoglutarate_DH_E1"/>
</dbReference>
<keyword evidence="7" id="KW-1185">Reference proteome</keyword>
<dbReference type="InterPro" id="IPR005475">
    <property type="entry name" value="Transketolase-like_Pyr-bd"/>
</dbReference>
<evidence type="ECO:0000256" key="4">
    <source>
        <dbReference type="ARBA" id="ARBA00023052"/>
    </source>
</evidence>
<comment type="cofactor">
    <cofactor evidence="1">
        <name>thiamine diphosphate</name>
        <dbReference type="ChEBI" id="CHEBI:58937"/>
    </cofactor>
</comment>
<dbReference type="NCBIfam" id="TIGR00239">
    <property type="entry name" value="2oxo_dh_E1"/>
    <property type="match status" value="1"/>
</dbReference>